<keyword evidence="2" id="KW-0143">Chaperone</keyword>
<proteinExistence type="inferred from homology"/>
<dbReference type="EMBL" id="ML769587">
    <property type="protein sequence ID" value="KAE9392825.1"/>
    <property type="molecule type" value="Genomic_DNA"/>
</dbReference>
<evidence type="ECO:0000256" key="1">
    <source>
        <dbReference type="ARBA" id="ARBA00008239"/>
    </source>
</evidence>
<dbReference type="SUPFAM" id="SSF110942">
    <property type="entry name" value="HSP90 C-terminal domain"/>
    <property type="match status" value="1"/>
</dbReference>
<protein>
    <submittedName>
        <fullName evidence="3">HSP90-domain-containing protein</fullName>
    </submittedName>
</protein>
<dbReference type="InterPro" id="IPR001404">
    <property type="entry name" value="Hsp90_fam"/>
</dbReference>
<dbReference type="Pfam" id="PF00183">
    <property type="entry name" value="HSP90"/>
    <property type="match status" value="2"/>
</dbReference>
<evidence type="ECO:0000313" key="3">
    <source>
        <dbReference type="EMBL" id="KAE9392825.1"/>
    </source>
</evidence>
<accession>A0A6A4H6J8</accession>
<comment type="similarity">
    <text evidence="1">Belongs to the heat shock protein 90 family.</text>
</comment>
<dbReference type="OrthoDB" id="28737at2759"/>
<dbReference type="AlphaFoldDB" id="A0A6A4H6J8"/>
<dbReference type="InterPro" id="IPR037196">
    <property type="entry name" value="HSP90_C"/>
</dbReference>
<gene>
    <name evidence="3" type="ORF">BT96DRAFT_944368</name>
</gene>
<dbReference type="PANTHER" id="PTHR11528">
    <property type="entry name" value="HEAT SHOCK PROTEIN 90 FAMILY MEMBER"/>
    <property type="match status" value="1"/>
</dbReference>
<reference evidence="3" key="1">
    <citation type="journal article" date="2019" name="Environ. Microbiol.">
        <title>Fungal ecological strategies reflected in gene transcription - a case study of two litter decomposers.</title>
        <authorList>
            <person name="Barbi F."/>
            <person name="Kohler A."/>
            <person name="Barry K."/>
            <person name="Baskaran P."/>
            <person name="Daum C."/>
            <person name="Fauchery L."/>
            <person name="Ihrmark K."/>
            <person name="Kuo A."/>
            <person name="LaButti K."/>
            <person name="Lipzen A."/>
            <person name="Morin E."/>
            <person name="Grigoriev I.V."/>
            <person name="Henrissat B."/>
            <person name="Lindahl B."/>
            <person name="Martin F."/>
        </authorList>
    </citation>
    <scope>NUCLEOTIDE SEQUENCE</scope>
    <source>
        <strain evidence="3">JB14</strain>
    </source>
</reference>
<sequence>MSSSWTSSPSTSTLSGISSTLLTEDKDNFSRFYKAFGKNLELSIYEDAQDRSMLPKFLRFFSTMIKHRSRDALGDKVEKVIVSNRITDSPCVLVTGQFSSSLNMGRIMNVQVPVTLQMTSYMATKKTLELNTSNHIESKFCLLISGFALDELISESFTKCVHPHGPARFYTANETAS</sequence>
<dbReference type="Proteomes" id="UP000799118">
    <property type="component" value="Unassembled WGS sequence"/>
</dbReference>
<organism evidence="3 4">
    <name type="scientific">Gymnopus androsaceus JB14</name>
    <dbReference type="NCBI Taxonomy" id="1447944"/>
    <lineage>
        <taxon>Eukaryota</taxon>
        <taxon>Fungi</taxon>
        <taxon>Dikarya</taxon>
        <taxon>Basidiomycota</taxon>
        <taxon>Agaricomycotina</taxon>
        <taxon>Agaricomycetes</taxon>
        <taxon>Agaricomycetidae</taxon>
        <taxon>Agaricales</taxon>
        <taxon>Marasmiineae</taxon>
        <taxon>Omphalotaceae</taxon>
        <taxon>Gymnopus</taxon>
    </lineage>
</organism>
<name>A0A6A4H6J8_9AGAR</name>
<evidence type="ECO:0000256" key="2">
    <source>
        <dbReference type="ARBA" id="ARBA00023186"/>
    </source>
</evidence>
<dbReference type="GO" id="GO:0051082">
    <property type="term" value="F:unfolded protein binding"/>
    <property type="evidence" value="ECO:0007669"/>
    <property type="project" value="InterPro"/>
</dbReference>
<keyword evidence="4" id="KW-1185">Reference proteome</keyword>
<dbReference type="GO" id="GO:0016887">
    <property type="term" value="F:ATP hydrolysis activity"/>
    <property type="evidence" value="ECO:0007669"/>
    <property type="project" value="InterPro"/>
</dbReference>
<evidence type="ECO:0000313" key="4">
    <source>
        <dbReference type="Proteomes" id="UP000799118"/>
    </source>
</evidence>
<dbReference type="GO" id="GO:0005524">
    <property type="term" value="F:ATP binding"/>
    <property type="evidence" value="ECO:0007669"/>
    <property type="project" value="InterPro"/>
</dbReference>
<dbReference type="Gene3D" id="1.20.120.790">
    <property type="entry name" value="Heat shock protein 90, C-terminal domain"/>
    <property type="match status" value="1"/>
</dbReference>
<dbReference type="GO" id="GO:0140662">
    <property type="term" value="F:ATP-dependent protein folding chaperone"/>
    <property type="evidence" value="ECO:0007669"/>
    <property type="project" value="InterPro"/>
</dbReference>